<gene>
    <name evidence="1" type="ORF">SAMN02745215_00182</name>
</gene>
<reference evidence="2" key="1">
    <citation type="submission" date="2016-12" db="EMBL/GenBank/DDBJ databases">
        <authorList>
            <person name="Varghese N."/>
            <person name="Submissions S."/>
        </authorList>
    </citation>
    <scope>NUCLEOTIDE SEQUENCE [LARGE SCALE GENOMIC DNA]</scope>
    <source>
        <strain evidence="2">DSM 11544</strain>
    </source>
</reference>
<keyword evidence="2" id="KW-1185">Reference proteome</keyword>
<sequence>MSLTNLIEDNPDIKKKFPLLKPFLKNQHNEIIVKDAWKSPITVKSIGKYHEPGQIGTAFDYVVRALLAEKIGSVNSEKELIAEKGLKLFPNVMMCLFSQLAIL</sequence>
<evidence type="ECO:0000313" key="2">
    <source>
        <dbReference type="Proteomes" id="UP000184010"/>
    </source>
</evidence>
<dbReference type="AlphaFoldDB" id="A0A1M7RWD6"/>
<protein>
    <submittedName>
        <fullName evidence="1">Uncharacterized protein</fullName>
    </submittedName>
</protein>
<dbReference type="RefSeq" id="WP_072770851.1">
    <property type="nucleotide sequence ID" value="NZ_FRDN01000003.1"/>
</dbReference>
<name>A0A1M7RWD6_9FIRM</name>
<organism evidence="1 2">
    <name type="scientific">Desulfitobacterium chlororespirans DSM 11544</name>
    <dbReference type="NCBI Taxonomy" id="1121395"/>
    <lineage>
        <taxon>Bacteria</taxon>
        <taxon>Bacillati</taxon>
        <taxon>Bacillota</taxon>
        <taxon>Clostridia</taxon>
        <taxon>Eubacteriales</taxon>
        <taxon>Desulfitobacteriaceae</taxon>
        <taxon>Desulfitobacterium</taxon>
    </lineage>
</organism>
<dbReference type="Proteomes" id="UP000184010">
    <property type="component" value="Unassembled WGS sequence"/>
</dbReference>
<proteinExistence type="predicted"/>
<accession>A0A1M7RWD6</accession>
<dbReference type="EMBL" id="FRDN01000003">
    <property type="protein sequence ID" value="SHN50438.1"/>
    <property type="molecule type" value="Genomic_DNA"/>
</dbReference>
<dbReference type="STRING" id="1121395.SAMN02745215_00182"/>
<evidence type="ECO:0000313" key="1">
    <source>
        <dbReference type="EMBL" id="SHN50438.1"/>
    </source>
</evidence>